<keyword evidence="2 6" id="KW-0812">Transmembrane</keyword>
<dbReference type="GO" id="GO:0016020">
    <property type="term" value="C:membrane"/>
    <property type="evidence" value="ECO:0007669"/>
    <property type="project" value="UniProtKB-SubCell"/>
</dbReference>
<reference evidence="7" key="2">
    <citation type="submission" date="2013-10" db="EMBL/GenBank/DDBJ databases">
        <authorList>
            <person name="Aslett M."/>
        </authorList>
    </citation>
    <scope>NUCLEOTIDE SEQUENCE [LARGE SCALE GENOMIC DNA]</scope>
    <source>
        <strain evidence="7">Houghton</strain>
    </source>
</reference>
<comment type="subcellular location">
    <subcellularLocation>
        <location evidence="1">Membrane</location>
        <topology evidence="1">Multi-pass membrane protein</topology>
    </subcellularLocation>
</comment>
<evidence type="ECO:0000256" key="4">
    <source>
        <dbReference type="ARBA" id="ARBA00023136"/>
    </source>
</evidence>
<dbReference type="VEuPathDB" id="ToxoDB:ENH_00040550"/>
<dbReference type="SMART" id="SM01417">
    <property type="entry name" value="Solute_trans_a"/>
    <property type="match status" value="1"/>
</dbReference>
<evidence type="ECO:0000313" key="8">
    <source>
        <dbReference type="Proteomes" id="UP000030754"/>
    </source>
</evidence>
<keyword evidence="8" id="KW-1185">Reference proteome</keyword>
<accession>U6MXC3</accession>
<keyword evidence="4 6" id="KW-0472">Membrane</keyword>
<feature type="compositionally biased region" description="Basic and acidic residues" evidence="5">
    <location>
        <begin position="17"/>
        <end position="34"/>
    </location>
</feature>
<evidence type="ECO:0000256" key="5">
    <source>
        <dbReference type="SAM" id="MobiDB-lite"/>
    </source>
</evidence>
<feature type="transmembrane region" description="Helical" evidence="6">
    <location>
        <begin position="649"/>
        <end position="672"/>
    </location>
</feature>
<reference evidence="7" key="1">
    <citation type="submission" date="2013-10" db="EMBL/GenBank/DDBJ databases">
        <title>Genomic analysis of the causative agents of coccidiosis in chickens.</title>
        <authorList>
            <person name="Reid A.J."/>
            <person name="Blake D."/>
            <person name="Billington K."/>
            <person name="Browne H."/>
            <person name="Dunn M."/>
            <person name="Hung S."/>
            <person name="Kawahara F."/>
            <person name="Miranda-Saavedra D."/>
            <person name="Mourier T."/>
            <person name="Nagra H."/>
            <person name="Otto T.D."/>
            <person name="Rawlings N."/>
            <person name="Sanchez A."/>
            <person name="Sanders M."/>
            <person name="Subramaniam C."/>
            <person name="Tay Y."/>
            <person name="Dear P."/>
            <person name="Doerig C."/>
            <person name="Gruber A."/>
            <person name="Parkinson J."/>
            <person name="Shirley M."/>
            <person name="Wan K.L."/>
            <person name="Berriman M."/>
            <person name="Tomley F."/>
            <person name="Pain A."/>
        </authorList>
    </citation>
    <scope>NUCLEOTIDE SEQUENCE [LARGE SCALE GENOMIC DNA]</scope>
    <source>
        <strain evidence="7">Houghton</strain>
    </source>
</reference>
<gene>
    <name evidence="7" type="ORF">ENH_00040550</name>
</gene>
<feature type="transmembrane region" description="Helical" evidence="6">
    <location>
        <begin position="170"/>
        <end position="195"/>
    </location>
</feature>
<organism evidence="7 8">
    <name type="scientific">Eimeria necatrix</name>
    <dbReference type="NCBI Taxonomy" id="51315"/>
    <lineage>
        <taxon>Eukaryota</taxon>
        <taxon>Sar</taxon>
        <taxon>Alveolata</taxon>
        <taxon>Apicomplexa</taxon>
        <taxon>Conoidasida</taxon>
        <taxon>Coccidia</taxon>
        <taxon>Eucoccidiorida</taxon>
        <taxon>Eimeriorina</taxon>
        <taxon>Eimeriidae</taxon>
        <taxon>Eimeria</taxon>
    </lineage>
</organism>
<protein>
    <recommendedName>
        <fullName evidence="9">Transmembrane protein</fullName>
    </recommendedName>
</protein>
<feature type="region of interest" description="Disordered" evidence="5">
    <location>
        <begin position="552"/>
        <end position="602"/>
    </location>
</feature>
<dbReference type="GeneID" id="25474213"/>
<evidence type="ECO:0008006" key="9">
    <source>
        <dbReference type="Google" id="ProtNLM"/>
    </source>
</evidence>
<evidence type="ECO:0000313" key="7">
    <source>
        <dbReference type="EMBL" id="CDJ67668.1"/>
    </source>
</evidence>
<proteinExistence type="predicted"/>
<dbReference type="Pfam" id="PF03619">
    <property type="entry name" value="Solute_trans_a"/>
    <property type="match status" value="3"/>
</dbReference>
<feature type="compositionally biased region" description="Basic residues" evidence="5">
    <location>
        <begin position="1068"/>
        <end position="1080"/>
    </location>
</feature>
<keyword evidence="3 6" id="KW-1133">Transmembrane helix</keyword>
<feature type="region of interest" description="Disordered" evidence="5">
    <location>
        <begin position="832"/>
        <end position="867"/>
    </location>
</feature>
<dbReference type="EMBL" id="HG724678">
    <property type="protein sequence ID" value="CDJ67668.1"/>
    <property type="molecule type" value="Genomic_DNA"/>
</dbReference>
<evidence type="ECO:0000256" key="6">
    <source>
        <dbReference type="SAM" id="Phobius"/>
    </source>
</evidence>
<feature type="region of interest" description="Disordered" evidence="5">
    <location>
        <begin position="1063"/>
        <end position="1083"/>
    </location>
</feature>
<feature type="compositionally biased region" description="Basic and acidic residues" evidence="5">
    <location>
        <begin position="581"/>
        <end position="599"/>
    </location>
</feature>
<feature type="region of interest" description="Disordered" evidence="5">
    <location>
        <begin position="1096"/>
        <end position="1146"/>
    </location>
</feature>
<name>U6MXC3_9EIME</name>
<feature type="region of interest" description="Disordered" evidence="5">
    <location>
        <begin position="1"/>
        <end position="38"/>
    </location>
</feature>
<evidence type="ECO:0000256" key="3">
    <source>
        <dbReference type="ARBA" id="ARBA00022989"/>
    </source>
</evidence>
<evidence type="ECO:0000256" key="1">
    <source>
        <dbReference type="ARBA" id="ARBA00004141"/>
    </source>
</evidence>
<dbReference type="OrthoDB" id="349050at2759"/>
<dbReference type="InterPro" id="IPR005178">
    <property type="entry name" value="Ostalpha/TMEM184C"/>
</dbReference>
<evidence type="ECO:0000256" key="2">
    <source>
        <dbReference type="ARBA" id="ARBA00022692"/>
    </source>
</evidence>
<dbReference type="RefSeq" id="XP_013436135.1">
    <property type="nucleotide sequence ID" value="XM_013580681.1"/>
</dbReference>
<sequence>MRESRRRQAQQVFTDSNSHESRDPPSSLRLERAPPWRPPGFLQTAAKGPLAMGPLRRAATVAAAFLLLQCAALVSASTRRSADLSSAGPGPRPVVADKGGHTSSLERPLSFGSYPPSSLRSWDASVPPRASEHIERPLLTAVFGGPWRLLSLVSPFVSNRYQESLLDLPFFVQCLFSVSFVSLLGCLLAFLWLFLRHLSNYYEPKLQRMICRIGCAMPFFAILSSAASLSVLSELGPALEEPYELSSRMSLSNGLALKWAGTSAETAAAAAAAAAAGGVLMEASGGIGSHLHAGAQAVGDTTGEGALPALDAPLRELSAVGDAAVRGVGSLRDLFSEGSLRNALLDSPKRRLPASPGIKETASQGPLEGLEEGPHLLKGGFFRESYYVQQQLFFELGKQLAQSMALYSFSSLMINICGGFRCLSLTLGCDGHSVPFVFPLSYWLSPFLPSPRALRLLKLGVMQFVFVLPLWSAASLLADRSKAIVPREYEPSQALYTQGGALQAMRPAVQTAEHTPQTMEELLETEKTIPQTEEAFQGHNERLAHAFKAIPHLTEPKLGNNEEPLWGENKTPQSQTVPLHPGEHHRDSGKKNKTTKTDAHGGIASGKALRGSLVAPQEKTTFAGSGTGGRPELELTARPSLFPSVPMSAALLFEAFLGLLLSVSMFVSMLSLSQFYIITEPYLQPYEPRSKFFLIQLLVFTNSWQRLFVWLLGLLGALPAVGGESGMGLDQGIDLYHNLLMNIWALVFCLLHCRCFPVSEHLPEKGDDIFCGDATKKPRILHALLDVCFSVDLIADAQEAVLAPQMSLERAYSLLRQQTSRSASFFRKFREAEEADEDSGDTRNVPETQADTDSGYARDKSGSLSLDNTLMGGDASWVDMKQRTIGTGETGRLGQLHLWGAAQPLERLPSWGQQGSAELPAELSFASYKQTPTSRFVPCSSSSSTRSAAASAAASAALAEAATISSFKSQQAREAARVRFAALSCPSSPYRRDPAAALAIALGDASPAFPLTLSLLSYRLTDCAPAGSRSSSCCSCTCRSFCSAWANGARRTASGPLVGGPFAASGRHSARKHSTPHRGPVRFALRSKGGPVLASASELREGQPDEGDQSETVESNGQQGEAAEPTICGTPAEGKADENCAPDAYL</sequence>
<dbReference type="Proteomes" id="UP000030754">
    <property type="component" value="Unassembled WGS sequence"/>
</dbReference>
<dbReference type="PANTHER" id="PTHR23423">
    <property type="entry name" value="ORGANIC SOLUTE TRANSPORTER-RELATED"/>
    <property type="match status" value="1"/>
</dbReference>
<feature type="region of interest" description="Disordered" evidence="5">
    <location>
        <begin position="81"/>
        <end position="116"/>
    </location>
</feature>
<dbReference type="AlphaFoldDB" id="U6MXC3"/>